<dbReference type="AlphaFoldDB" id="O05743"/>
<evidence type="ECO:0000313" key="1">
    <source>
        <dbReference type="EMBL" id="CAB08421.1"/>
    </source>
</evidence>
<keyword evidence="1" id="KW-0031">Aminopeptidase</keyword>
<reference evidence="1" key="1">
    <citation type="journal article" date="1993" name="Mol. Microbiol.">
        <title>Use of an ordered cosmid library to deduce the genomic organization of Mycobacterium leprae.</title>
        <authorList>
            <person name="Eiglmeier K."/>
            <person name="Honore N."/>
            <person name="Woods S.A."/>
            <person name="Caudron B."/>
            <person name="Cole S.T."/>
        </authorList>
    </citation>
    <scope>NUCLEOTIDE SEQUENCE</scope>
</reference>
<proteinExistence type="predicted"/>
<reference evidence="1" key="2">
    <citation type="submission" date="1997-05" db="EMBL/GenBank/DDBJ databases">
        <authorList>
            <person name="Badcock K."/>
            <person name="Churcher C.M."/>
        </authorList>
    </citation>
    <scope>NUCLEOTIDE SEQUENCE</scope>
</reference>
<keyword evidence="1" id="KW-0378">Hydrolase</keyword>
<keyword evidence="1" id="KW-0645">Protease</keyword>
<reference evidence="1" key="3">
    <citation type="submission" date="1997-05" db="EMBL/GenBank/DDBJ databases">
        <authorList>
            <person name="Parkhill J."/>
            <person name="Barrell B.G."/>
            <person name="Rajandream M.A."/>
        </authorList>
    </citation>
    <scope>NUCLEOTIDE SEQUENCE</scope>
</reference>
<dbReference type="EMBL" id="Z95151">
    <property type="protein sequence ID" value="CAB08421.1"/>
    <property type="molecule type" value="Genomic_DNA"/>
</dbReference>
<dbReference type="GO" id="GO:0004177">
    <property type="term" value="F:aminopeptidase activity"/>
    <property type="evidence" value="ECO:0007669"/>
    <property type="project" value="UniProtKB-KW"/>
</dbReference>
<gene>
    <name evidence="1" type="primary">MLCB5.10</name>
</gene>
<name>O05743_MYCLR</name>
<sequence>MSPNYFGVYVAKERFEALIPCNFCPSQTMAKMSELMLFRYRFHRGESDGSGGCINGVAAFGEHPKTCLSKSAVVTCTQRLPLGQAFVARCTEGGES</sequence>
<organism evidence="1">
    <name type="scientific">Mycobacterium leprae</name>
    <dbReference type="NCBI Taxonomy" id="1769"/>
    <lineage>
        <taxon>Bacteria</taxon>
        <taxon>Bacillati</taxon>
        <taxon>Actinomycetota</taxon>
        <taxon>Actinomycetes</taxon>
        <taxon>Mycobacteriales</taxon>
        <taxon>Mycobacteriaceae</taxon>
        <taxon>Mycobacterium</taxon>
    </lineage>
</organism>
<accession>O05743</accession>
<protein>
    <submittedName>
        <fullName evidence="1">Uncharacterized protein</fullName>
    </submittedName>
</protein>